<evidence type="ECO:0000313" key="2">
    <source>
        <dbReference type="EMBL" id="EPS41219.1"/>
    </source>
</evidence>
<dbReference type="OrthoDB" id="5435245at2759"/>
<organism evidence="2 3">
    <name type="scientific">Dactylellina haptotyla (strain CBS 200.50)</name>
    <name type="common">Nematode-trapping fungus</name>
    <name type="synonym">Monacrosporium haptotylum</name>
    <dbReference type="NCBI Taxonomy" id="1284197"/>
    <lineage>
        <taxon>Eukaryota</taxon>
        <taxon>Fungi</taxon>
        <taxon>Dikarya</taxon>
        <taxon>Ascomycota</taxon>
        <taxon>Pezizomycotina</taxon>
        <taxon>Orbiliomycetes</taxon>
        <taxon>Orbiliales</taxon>
        <taxon>Orbiliaceae</taxon>
        <taxon>Dactylellina</taxon>
    </lineage>
</organism>
<evidence type="ECO:0000256" key="1">
    <source>
        <dbReference type="SAM" id="MobiDB-lite"/>
    </source>
</evidence>
<accession>S8AE44</accession>
<gene>
    <name evidence="2" type="ORF">H072_4890</name>
</gene>
<dbReference type="Proteomes" id="UP000015100">
    <property type="component" value="Unassembled WGS sequence"/>
</dbReference>
<protein>
    <submittedName>
        <fullName evidence="2">Uncharacterized protein</fullName>
    </submittedName>
</protein>
<reference evidence="2 3" key="1">
    <citation type="journal article" date="2013" name="PLoS Genet.">
        <title>Genomic mechanisms accounting for the adaptation to parasitism in nematode-trapping fungi.</title>
        <authorList>
            <person name="Meerupati T."/>
            <person name="Andersson K.M."/>
            <person name="Friman E."/>
            <person name="Kumar D."/>
            <person name="Tunlid A."/>
            <person name="Ahren D."/>
        </authorList>
    </citation>
    <scope>NUCLEOTIDE SEQUENCE [LARGE SCALE GENOMIC DNA]</scope>
    <source>
        <strain evidence="2 3">CBS 200.50</strain>
    </source>
</reference>
<name>S8AE44_DACHA</name>
<evidence type="ECO:0000313" key="3">
    <source>
        <dbReference type="Proteomes" id="UP000015100"/>
    </source>
</evidence>
<comment type="caution">
    <text evidence="2">The sequence shown here is derived from an EMBL/GenBank/DDBJ whole genome shotgun (WGS) entry which is preliminary data.</text>
</comment>
<dbReference type="AlphaFoldDB" id="S8AE44"/>
<keyword evidence="3" id="KW-1185">Reference proteome</keyword>
<proteinExistence type="predicted"/>
<reference evidence="3" key="2">
    <citation type="submission" date="2013-04" db="EMBL/GenBank/DDBJ databases">
        <title>Genomic mechanisms accounting for the adaptation to parasitism in nematode-trapping fungi.</title>
        <authorList>
            <person name="Ahren D.G."/>
        </authorList>
    </citation>
    <scope>NUCLEOTIDE SEQUENCE [LARGE SCALE GENOMIC DNA]</scope>
    <source>
        <strain evidence="3">CBS 200.50</strain>
    </source>
</reference>
<dbReference type="HOGENOM" id="CLU_2133414_0_0_1"/>
<feature type="region of interest" description="Disordered" evidence="1">
    <location>
        <begin position="93"/>
        <end position="113"/>
    </location>
</feature>
<sequence>MGKENMNWFSRFFPNAYYAYGGPSNKNLKEQSESTEFSSSRRLVPGIKEPYYVEGPSKGFPWDWTRPLGGTANRGFGESGGVWKRALHWASSLKGSPAGNEKEEIEQKDDETT</sequence>
<dbReference type="EMBL" id="AQGS01000255">
    <property type="protein sequence ID" value="EPS41219.1"/>
    <property type="molecule type" value="Genomic_DNA"/>
</dbReference>
<feature type="compositionally biased region" description="Acidic residues" evidence="1">
    <location>
        <begin position="103"/>
        <end position="113"/>
    </location>
</feature>